<comment type="caution">
    <text evidence="9">The sequence shown here is derived from an EMBL/GenBank/DDBJ whole genome shotgun (WGS) entry which is preliminary data.</text>
</comment>
<feature type="transmembrane region" description="Helical" evidence="8">
    <location>
        <begin position="81"/>
        <end position="100"/>
    </location>
</feature>
<evidence type="ECO:0000256" key="6">
    <source>
        <dbReference type="ARBA" id="ARBA00022989"/>
    </source>
</evidence>
<feature type="transmembrane region" description="Helical" evidence="8">
    <location>
        <begin position="12"/>
        <end position="29"/>
    </location>
</feature>
<feature type="transmembrane region" description="Helical" evidence="8">
    <location>
        <begin position="41"/>
        <end position="60"/>
    </location>
</feature>
<keyword evidence="3" id="KW-0813">Transport</keyword>
<feature type="transmembrane region" description="Helical" evidence="8">
    <location>
        <begin position="269"/>
        <end position="290"/>
    </location>
</feature>
<dbReference type="RefSeq" id="WP_210662561.1">
    <property type="nucleotide sequence ID" value="NZ_JAGKSP010000013.1"/>
</dbReference>
<reference evidence="9 10" key="1">
    <citation type="submission" date="2021-04" db="EMBL/GenBank/DDBJ databases">
        <title>Paenibacillus sp. DLE-14 whole genome sequence.</title>
        <authorList>
            <person name="Ham Y.J."/>
        </authorList>
    </citation>
    <scope>NUCLEOTIDE SEQUENCE [LARGE SCALE GENOMIC DNA]</scope>
    <source>
        <strain evidence="9 10">DLE-14</strain>
    </source>
</reference>
<proteinExistence type="inferred from homology"/>
<feature type="transmembrane region" description="Helical" evidence="8">
    <location>
        <begin position="185"/>
        <end position="203"/>
    </location>
</feature>
<evidence type="ECO:0000256" key="1">
    <source>
        <dbReference type="ARBA" id="ARBA00004141"/>
    </source>
</evidence>
<feature type="transmembrane region" description="Helical" evidence="8">
    <location>
        <begin position="336"/>
        <end position="357"/>
    </location>
</feature>
<protein>
    <submittedName>
        <fullName evidence="9">GerAB/ArcD/ProY family transporter</fullName>
    </submittedName>
</protein>
<evidence type="ECO:0000313" key="10">
    <source>
        <dbReference type="Proteomes" id="UP000673394"/>
    </source>
</evidence>
<evidence type="ECO:0000313" key="9">
    <source>
        <dbReference type="EMBL" id="MBP3965844.1"/>
    </source>
</evidence>
<dbReference type="InterPro" id="IPR004761">
    <property type="entry name" value="Spore_GerAB"/>
</dbReference>
<gene>
    <name evidence="9" type="ORF">I8J30_24290</name>
</gene>
<comment type="similarity">
    <text evidence="2">Belongs to the amino acid-polyamine-organocation (APC) superfamily. Spore germination protein (SGP) (TC 2.A.3.9) family.</text>
</comment>
<dbReference type="Pfam" id="PF03845">
    <property type="entry name" value="Spore_permease"/>
    <property type="match status" value="1"/>
</dbReference>
<evidence type="ECO:0000256" key="5">
    <source>
        <dbReference type="ARBA" id="ARBA00022692"/>
    </source>
</evidence>
<evidence type="ECO:0000256" key="4">
    <source>
        <dbReference type="ARBA" id="ARBA00022544"/>
    </source>
</evidence>
<keyword evidence="6 8" id="KW-1133">Transmembrane helix</keyword>
<dbReference type="PANTHER" id="PTHR34975:SF2">
    <property type="entry name" value="SPORE GERMINATION PROTEIN A2"/>
    <property type="match status" value="1"/>
</dbReference>
<keyword evidence="4" id="KW-0309">Germination</keyword>
<feature type="transmembrane region" description="Helical" evidence="8">
    <location>
        <begin position="302"/>
        <end position="324"/>
    </location>
</feature>
<accession>A0ABS5CJ60</accession>
<feature type="transmembrane region" description="Helical" evidence="8">
    <location>
        <begin position="215"/>
        <end position="240"/>
    </location>
</feature>
<comment type="subcellular location">
    <subcellularLocation>
        <location evidence="1">Membrane</location>
        <topology evidence="1">Multi-pass membrane protein</topology>
    </subcellularLocation>
</comment>
<feature type="transmembrane region" description="Helical" evidence="8">
    <location>
        <begin position="146"/>
        <end position="165"/>
    </location>
</feature>
<dbReference type="EMBL" id="JAGKSP010000013">
    <property type="protein sequence ID" value="MBP3965844.1"/>
    <property type="molecule type" value="Genomic_DNA"/>
</dbReference>
<keyword evidence="7 8" id="KW-0472">Membrane</keyword>
<evidence type="ECO:0000256" key="8">
    <source>
        <dbReference type="SAM" id="Phobius"/>
    </source>
</evidence>
<dbReference type="Proteomes" id="UP000673394">
    <property type="component" value="Unassembled WGS sequence"/>
</dbReference>
<feature type="transmembrane region" description="Helical" evidence="8">
    <location>
        <begin position="120"/>
        <end position="139"/>
    </location>
</feature>
<evidence type="ECO:0000256" key="7">
    <source>
        <dbReference type="ARBA" id="ARBA00023136"/>
    </source>
</evidence>
<dbReference type="PANTHER" id="PTHR34975">
    <property type="entry name" value="SPORE GERMINATION PROTEIN A2"/>
    <property type="match status" value="1"/>
</dbReference>
<dbReference type="Gene3D" id="1.20.1740.10">
    <property type="entry name" value="Amino acid/polyamine transporter I"/>
    <property type="match status" value="1"/>
</dbReference>
<keyword evidence="10" id="KW-1185">Reference proteome</keyword>
<organism evidence="9 10">
    <name type="scientific">Paenibacillus lignilyticus</name>
    <dbReference type="NCBI Taxonomy" id="1172615"/>
    <lineage>
        <taxon>Bacteria</taxon>
        <taxon>Bacillati</taxon>
        <taxon>Bacillota</taxon>
        <taxon>Bacilli</taxon>
        <taxon>Bacillales</taxon>
        <taxon>Paenibacillaceae</taxon>
        <taxon>Paenibacillus</taxon>
    </lineage>
</organism>
<evidence type="ECO:0000256" key="3">
    <source>
        <dbReference type="ARBA" id="ARBA00022448"/>
    </source>
</evidence>
<evidence type="ECO:0000256" key="2">
    <source>
        <dbReference type="ARBA" id="ARBA00007998"/>
    </source>
</evidence>
<sequence>MKTANLPIGPIQLFCLIFQAQFGLGVLSLPHAVDADAGQDGWIACLFCGLINLVLLLVIWKLSEQNRSITVFQMLRRRLGPWLGGFFNLAIAAYSITVSYETLANWVFISNLWAYENTPSWLLSLLLVGGCAFLVAHPVRVFARFAVFAMAFVPLFIALICYTLKDANLDYILPVFSTGLEKISLGAWNGMMSYAGVGILMVLSPHIQMPSKSVLRIAIMANIAITAVYMLSAFSTTAIFSTEMIGFIREPLLFQFKTVSFKIMERTDLMVQTIWILFIMTSLSTYLLLFKSAVTALANARKGIGLASLLAIALILISIGAWKLHVSQLTKLQDFIALYVPTAAIGMLLMMLIMVYLHKWLSGRNGARA</sequence>
<keyword evidence="5 8" id="KW-0812">Transmembrane</keyword>
<name>A0ABS5CJ60_9BACL</name>